<protein>
    <submittedName>
        <fullName evidence="1">Uncharacterized protein</fullName>
    </submittedName>
</protein>
<dbReference type="EMBL" id="BARW01008630">
    <property type="protein sequence ID" value="GAI86192.1"/>
    <property type="molecule type" value="Genomic_DNA"/>
</dbReference>
<organism evidence="1">
    <name type="scientific">marine sediment metagenome</name>
    <dbReference type="NCBI Taxonomy" id="412755"/>
    <lineage>
        <taxon>unclassified sequences</taxon>
        <taxon>metagenomes</taxon>
        <taxon>ecological metagenomes</taxon>
    </lineage>
</organism>
<evidence type="ECO:0000313" key="1">
    <source>
        <dbReference type="EMBL" id="GAI86192.1"/>
    </source>
</evidence>
<dbReference type="AlphaFoldDB" id="X1RZI7"/>
<reference evidence="1" key="1">
    <citation type="journal article" date="2014" name="Front. Microbiol.">
        <title>High frequency of phylogenetically diverse reductive dehalogenase-homologous genes in deep subseafloor sedimentary metagenomes.</title>
        <authorList>
            <person name="Kawai M."/>
            <person name="Futagami T."/>
            <person name="Toyoda A."/>
            <person name="Takaki Y."/>
            <person name="Nishi S."/>
            <person name="Hori S."/>
            <person name="Arai W."/>
            <person name="Tsubouchi T."/>
            <person name="Morono Y."/>
            <person name="Uchiyama I."/>
            <person name="Ito T."/>
            <person name="Fujiyama A."/>
            <person name="Inagaki F."/>
            <person name="Takami H."/>
        </authorList>
    </citation>
    <scope>NUCLEOTIDE SEQUENCE</scope>
    <source>
        <strain evidence="1">Expedition CK06-06</strain>
    </source>
</reference>
<accession>X1RZI7</accession>
<sequence>MSNFPHIIISKFLGINASHNPLINKPDELLLNYNYLYSSAGGLYERGGGDKLTDPPAAGVIYGLGNYRTSENSIIYIFIPLKFIIRC</sequence>
<comment type="caution">
    <text evidence="1">The sequence shown here is derived from an EMBL/GenBank/DDBJ whole genome shotgun (WGS) entry which is preliminary data.</text>
</comment>
<name>X1RZI7_9ZZZZ</name>
<gene>
    <name evidence="1" type="ORF">S12H4_17615</name>
</gene>
<proteinExistence type="predicted"/>